<feature type="compositionally biased region" description="Basic and acidic residues" evidence="1">
    <location>
        <begin position="465"/>
        <end position="477"/>
    </location>
</feature>
<feature type="region of interest" description="Disordered" evidence="1">
    <location>
        <begin position="315"/>
        <end position="337"/>
    </location>
</feature>
<dbReference type="EMBL" id="CAIIXF020000001">
    <property type="protein sequence ID" value="CAH1775161.1"/>
    <property type="molecule type" value="Genomic_DNA"/>
</dbReference>
<evidence type="ECO:0000313" key="4">
    <source>
        <dbReference type="EMBL" id="CAH1775161.1"/>
    </source>
</evidence>
<evidence type="ECO:0008006" key="6">
    <source>
        <dbReference type="Google" id="ProtNLM"/>
    </source>
</evidence>
<name>A0A8S4N494_OWEFU</name>
<feature type="region of interest" description="Disordered" evidence="1">
    <location>
        <begin position="356"/>
        <end position="439"/>
    </location>
</feature>
<feature type="region of interest" description="Disordered" evidence="1">
    <location>
        <begin position="458"/>
        <end position="477"/>
    </location>
</feature>
<evidence type="ECO:0000256" key="1">
    <source>
        <dbReference type="SAM" id="MobiDB-lite"/>
    </source>
</evidence>
<feature type="signal peptide" evidence="3">
    <location>
        <begin position="1"/>
        <end position="22"/>
    </location>
</feature>
<organism evidence="4 5">
    <name type="scientific">Owenia fusiformis</name>
    <name type="common">Polychaete worm</name>
    <dbReference type="NCBI Taxonomy" id="6347"/>
    <lineage>
        <taxon>Eukaryota</taxon>
        <taxon>Metazoa</taxon>
        <taxon>Spiralia</taxon>
        <taxon>Lophotrochozoa</taxon>
        <taxon>Annelida</taxon>
        <taxon>Polychaeta</taxon>
        <taxon>Sedentaria</taxon>
        <taxon>Canalipalpata</taxon>
        <taxon>Sabellida</taxon>
        <taxon>Oweniida</taxon>
        <taxon>Oweniidae</taxon>
        <taxon>Owenia</taxon>
    </lineage>
</organism>
<keyword evidence="2" id="KW-0472">Membrane</keyword>
<feature type="compositionally biased region" description="Polar residues" evidence="1">
    <location>
        <begin position="392"/>
        <end position="406"/>
    </location>
</feature>
<feature type="compositionally biased region" description="Polar residues" evidence="1">
    <location>
        <begin position="211"/>
        <end position="223"/>
    </location>
</feature>
<keyword evidence="3" id="KW-0732">Signal</keyword>
<sequence length="509" mass="57676">MADISYALIWLLAVINLKLTFGQQEVNKNDTADICIGPKGNGVCYHSNDHPFEYSCTGVGQFPDPYLCQVFYSCPPHATPCLCLCQNGLMFANGEGFQGCIDPYLATIYHATCDAFDNTDYLEKATAPLPIPPPITDEAGFEPGGRGANRPTERQGGQIVPTDIWDFTDPPEWEWYPPTEDPDHIEGTYPTYPKLPFYPESRTKPTEALPTVQTSSSIPTTKQPKPESTRDDKLDESFSKPKLNVTDSTDTDTATLPIPMEIWTWTGIMFAITLAVIVMVIAIVTYRKYRNLKKAGIEPNIPMLLYRRQETVRRAKSKKQRNDKLAGAAPHQHMAPTVSQLYNSQYAKPLEDGHIDRVFAPDKDKRHNQRVTESRSMPVLQRQPSEHDEESSGISHISHASRTSRNVNDEDERASRSSQKSRDSANINNTKSRGLLPRTQMYDEDIEDTGHHYAKVHHDTHHGHHSENGSHEHRQQPGHMHLDHVHMPHLTPEHGLYRIDHHHDYSWKL</sequence>
<feature type="region of interest" description="Disordered" evidence="1">
    <location>
        <begin position="128"/>
        <end position="251"/>
    </location>
</feature>
<dbReference type="AlphaFoldDB" id="A0A8S4N494"/>
<evidence type="ECO:0000256" key="3">
    <source>
        <dbReference type="SAM" id="SignalP"/>
    </source>
</evidence>
<feature type="transmembrane region" description="Helical" evidence="2">
    <location>
        <begin position="262"/>
        <end position="284"/>
    </location>
</feature>
<proteinExistence type="predicted"/>
<feature type="chain" id="PRO_5035868322" description="Chitin-binding type-2 domain-containing protein" evidence="3">
    <location>
        <begin position="23"/>
        <end position="509"/>
    </location>
</feature>
<dbReference type="Proteomes" id="UP000749559">
    <property type="component" value="Unassembled WGS sequence"/>
</dbReference>
<gene>
    <name evidence="4" type="ORF">OFUS_LOCUS2500</name>
</gene>
<evidence type="ECO:0000256" key="2">
    <source>
        <dbReference type="SAM" id="Phobius"/>
    </source>
</evidence>
<protein>
    <recommendedName>
        <fullName evidence="6">Chitin-binding type-2 domain-containing protein</fullName>
    </recommendedName>
</protein>
<accession>A0A8S4N494</accession>
<dbReference type="OrthoDB" id="7757432at2759"/>
<keyword evidence="5" id="KW-1185">Reference proteome</keyword>
<reference evidence="4" key="1">
    <citation type="submission" date="2022-03" db="EMBL/GenBank/DDBJ databases">
        <authorList>
            <person name="Martin C."/>
        </authorList>
    </citation>
    <scope>NUCLEOTIDE SEQUENCE</scope>
</reference>
<keyword evidence="2" id="KW-1133">Transmembrane helix</keyword>
<comment type="caution">
    <text evidence="4">The sequence shown here is derived from an EMBL/GenBank/DDBJ whole genome shotgun (WGS) entry which is preliminary data.</text>
</comment>
<feature type="compositionally biased region" description="Basic and acidic residues" evidence="1">
    <location>
        <begin position="224"/>
        <end position="239"/>
    </location>
</feature>
<keyword evidence="2" id="KW-0812">Transmembrane</keyword>
<evidence type="ECO:0000313" key="5">
    <source>
        <dbReference type="Proteomes" id="UP000749559"/>
    </source>
</evidence>
<feature type="compositionally biased region" description="Basic and acidic residues" evidence="1">
    <location>
        <begin position="356"/>
        <end position="373"/>
    </location>
</feature>